<keyword evidence="2" id="KW-0732">Signal</keyword>
<dbReference type="Proteomes" id="UP000659124">
    <property type="component" value="Unassembled WGS sequence"/>
</dbReference>
<evidence type="ECO:0000313" key="3">
    <source>
        <dbReference type="EMBL" id="MBC9934019.1"/>
    </source>
</evidence>
<keyword evidence="1" id="KW-0175">Coiled coil</keyword>
<reference evidence="3 4" key="1">
    <citation type="submission" date="2020-09" db="EMBL/GenBank/DDBJ databases">
        <title>Genome sequences of type strains of Chitinophaga qingshengii and Chitinophaga varians.</title>
        <authorList>
            <person name="Kittiwongwattana C."/>
        </authorList>
    </citation>
    <scope>NUCLEOTIDE SEQUENCE [LARGE SCALE GENOMIC DNA]</scope>
    <source>
        <strain evidence="3 4">JCM 30026</strain>
    </source>
</reference>
<dbReference type="EMBL" id="JACVFC010000004">
    <property type="protein sequence ID" value="MBC9934019.1"/>
    <property type="molecule type" value="Genomic_DNA"/>
</dbReference>
<accession>A0ABR7TX97</accession>
<feature type="signal peptide" evidence="2">
    <location>
        <begin position="1"/>
        <end position="19"/>
    </location>
</feature>
<sequence>MKKFLCVLLLAAITAVVNAQTPSPTRAYWTNIDIPGNTGDAQGPAYILLHPSYDNAIIHGGFVMGKITGIRGHEGAWNRKWTVEVNTATAYNSDRGSVVSYNEPASLVTLRHNGVKYLAVTITNSSTLGEFAFTGWVQGPTLKLVTAYEVTEVLPFEHYDPVSAPGGVVVGDADLHPFSYPLDKNAIIVNTAKTGGLAITVPTSQQNIFTGGHHIACFSPKFKGGLGISIGQDNSGFIQALAESTENGTLYLNPNGGNVGIGVQDTKGYRLAVAGNVIAERITVKNHQSWPDYVFTKDYHLPTLQEVAAYIAQHQHLPDMPSAETVKEKGIDLEEMNSKLLRKVEELTLHLIRLDQENKELKAEVKAIRADLQHK</sequence>
<comment type="caution">
    <text evidence="3">The sequence shown here is derived from an EMBL/GenBank/DDBJ whole genome shotgun (WGS) entry which is preliminary data.</text>
</comment>
<evidence type="ECO:0000256" key="1">
    <source>
        <dbReference type="SAM" id="Coils"/>
    </source>
</evidence>
<feature type="coiled-coil region" evidence="1">
    <location>
        <begin position="337"/>
        <end position="371"/>
    </location>
</feature>
<feature type="chain" id="PRO_5046148941" evidence="2">
    <location>
        <begin position="20"/>
        <end position="375"/>
    </location>
</feature>
<keyword evidence="4" id="KW-1185">Reference proteome</keyword>
<name>A0ABR7TX97_9BACT</name>
<dbReference type="RefSeq" id="WP_188091116.1">
    <property type="nucleotide sequence ID" value="NZ_JACVFC010000004.1"/>
</dbReference>
<evidence type="ECO:0000313" key="4">
    <source>
        <dbReference type="Proteomes" id="UP000659124"/>
    </source>
</evidence>
<protein>
    <submittedName>
        <fullName evidence="3">Uncharacterized protein</fullName>
    </submittedName>
</protein>
<evidence type="ECO:0000256" key="2">
    <source>
        <dbReference type="SAM" id="SignalP"/>
    </source>
</evidence>
<organism evidence="3 4">
    <name type="scientific">Chitinophaga qingshengii</name>
    <dbReference type="NCBI Taxonomy" id="1569794"/>
    <lineage>
        <taxon>Bacteria</taxon>
        <taxon>Pseudomonadati</taxon>
        <taxon>Bacteroidota</taxon>
        <taxon>Chitinophagia</taxon>
        <taxon>Chitinophagales</taxon>
        <taxon>Chitinophagaceae</taxon>
        <taxon>Chitinophaga</taxon>
    </lineage>
</organism>
<proteinExistence type="predicted"/>
<gene>
    <name evidence="3" type="ORF">ICL07_26755</name>
</gene>